<sequence length="66" mass="7478">MKHLLRQAVKRHRPSRAYSVIIRHGTETDANREFASDREGDAVAWFLGALPIFVIIYVICVKIGAI</sequence>
<dbReference type="Proteomes" id="UP000297966">
    <property type="component" value="Unassembled WGS sequence"/>
</dbReference>
<name>A0A4Y9M8M2_9BRAD</name>
<keyword evidence="1" id="KW-0472">Membrane</keyword>
<protein>
    <submittedName>
        <fullName evidence="2">Uncharacterized protein</fullName>
    </submittedName>
</protein>
<dbReference type="RefSeq" id="WP_135173117.1">
    <property type="nucleotide sequence ID" value="NZ_SPQT01000001.1"/>
</dbReference>
<organism evidence="2 3">
    <name type="scientific">Bradyrhizobium niftali</name>
    <dbReference type="NCBI Taxonomy" id="2560055"/>
    <lineage>
        <taxon>Bacteria</taxon>
        <taxon>Pseudomonadati</taxon>
        <taxon>Pseudomonadota</taxon>
        <taxon>Alphaproteobacteria</taxon>
        <taxon>Hyphomicrobiales</taxon>
        <taxon>Nitrobacteraceae</taxon>
        <taxon>Bradyrhizobium</taxon>
    </lineage>
</organism>
<dbReference type="AlphaFoldDB" id="A0A4Y9M8M2"/>
<evidence type="ECO:0000256" key="1">
    <source>
        <dbReference type="SAM" id="Phobius"/>
    </source>
</evidence>
<dbReference type="EMBL" id="SPQT01000001">
    <property type="protein sequence ID" value="TFV51375.1"/>
    <property type="molecule type" value="Genomic_DNA"/>
</dbReference>
<evidence type="ECO:0000313" key="2">
    <source>
        <dbReference type="EMBL" id="TFV51375.1"/>
    </source>
</evidence>
<keyword evidence="1" id="KW-0812">Transmembrane</keyword>
<accession>A0A4Y9M8M2</accession>
<keyword evidence="1" id="KW-1133">Transmembrane helix</keyword>
<keyword evidence="3" id="KW-1185">Reference proteome</keyword>
<proteinExistence type="predicted"/>
<evidence type="ECO:0000313" key="3">
    <source>
        <dbReference type="Proteomes" id="UP000297966"/>
    </source>
</evidence>
<comment type="caution">
    <text evidence="2">The sequence shown here is derived from an EMBL/GenBank/DDBJ whole genome shotgun (WGS) entry which is preliminary data.</text>
</comment>
<reference evidence="2 3" key="1">
    <citation type="submission" date="2019-03" db="EMBL/GenBank/DDBJ databases">
        <title>Bradyrhizobium diversity isolated from nodules of Chamaecrista fasciculata.</title>
        <authorList>
            <person name="Klepa M.S."/>
            <person name="Urquiaga M.O."/>
            <person name="Hungria M."/>
            <person name="Delamuta J.R."/>
        </authorList>
    </citation>
    <scope>NUCLEOTIDE SEQUENCE [LARGE SCALE GENOMIC DNA]</scope>
    <source>
        <strain evidence="2 3">CNPSo 3448</strain>
    </source>
</reference>
<gene>
    <name evidence="2" type="ORF">E4K65_04760</name>
</gene>
<feature type="transmembrane region" description="Helical" evidence="1">
    <location>
        <begin position="42"/>
        <end position="65"/>
    </location>
</feature>